<dbReference type="GO" id="GO:0005840">
    <property type="term" value="C:ribosome"/>
    <property type="evidence" value="ECO:0007669"/>
    <property type="project" value="UniProtKB-KW"/>
</dbReference>
<proteinExistence type="evidence at transcript level"/>
<evidence type="ECO:0000313" key="1">
    <source>
        <dbReference type="EMBL" id="ACH48191.1"/>
    </source>
</evidence>
<name>B5M6D7_CYRSC</name>
<protein>
    <submittedName>
        <fullName evidence="1">60S ribosomal protein L18</fullName>
    </submittedName>
</protein>
<accession>B5M6D7</accession>
<keyword evidence="1" id="KW-0689">Ribosomal protein</keyword>
<dbReference type="AlphaFoldDB" id="B5M6D7"/>
<organism evidence="1">
    <name type="scientific">Cyriopagopus schmidti</name>
    <name type="common">Chinese bird spider</name>
    <name type="synonym">Haplopelma schmidti</name>
    <dbReference type="NCBI Taxonomy" id="29017"/>
    <lineage>
        <taxon>Eukaryota</taxon>
        <taxon>Metazoa</taxon>
        <taxon>Ecdysozoa</taxon>
        <taxon>Arthropoda</taxon>
        <taxon>Chelicerata</taxon>
        <taxon>Arachnida</taxon>
        <taxon>Araneae</taxon>
        <taxon>Mygalomorphae</taxon>
        <taxon>Avicularoidea</taxon>
        <taxon>Theraphosidae</taxon>
        <taxon>Cyriopagopus</taxon>
    </lineage>
</organism>
<reference evidence="1" key="1">
    <citation type="submission" date="2008-07" db="EMBL/GenBank/DDBJ databases">
        <title>Venomics of the spider Ornithoctonus huwena based on transcriptomic versus proteomic analysis.</title>
        <authorList>
            <person name="Jiang L."/>
            <person name="Peng L."/>
            <person name="Liang S."/>
        </authorList>
    </citation>
    <scope>NUCLEOTIDE SEQUENCE</scope>
</reference>
<dbReference type="EMBL" id="EU979488">
    <property type="protein sequence ID" value="ACH48191.1"/>
    <property type="molecule type" value="mRNA"/>
</dbReference>
<keyword evidence="1" id="KW-0687">Ribonucleoprotein</keyword>
<sequence>MTFDTVPLDTPNTCATLVTDAPARLAPTMCPLWNSDRSLTHCALTWNEIIQTAIYSAIAQTLQTISNIQKT</sequence>